<sequence length="338" mass="36967">MALKLSWANPNKAATAIRIYRKDTDFDSSTLPAPLASIGPTETAYIDTTAVEGKTYYYIVGTVSAVDEVFTASQKITVTDNRGVGPGILVGGDNLLGYFGQIPTEDFVNSSVLLAAAASVTGIPNALQTPAWHKFIRNGKILYLPDQIMGSTDWRYLYQAGFVFGVDANGPPGAVLTGVTPTNQLRTFVFKGKTYKIRLLRGWSDGPETDITAYNGAAANHDNIANTKDNEFNDLVYALNMYTPNKQRTPNFINLAWEKWVGQPTTNWSDTASLNALIAAYRITCQERWPNGNVLSRGQREVTWGPNASPHTRAHVSNAAAAAYTQSMYWLPVLELVD</sequence>
<dbReference type="InterPro" id="IPR013783">
    <property type="entry name" value="Ig-like_fold"/>
</dbReference>
<dbReference type="OrthoDB" id="7517at10239"/>
<protein>
    <submittedName>
        <fullName evidence="1">Putative virion structural protein</fullName>
    </submittedName>
</protein>
<gene>
    <name evidence="1" type="ORF">EARLPHILLIPIV_146</name>
</gene>
<dbReference type="Gene3D" id="2.60.40.10">
    <property type="entry name" value="Immunoglobulins"/>
    <property type="match status" value="1"/>
</dbReference>
<organism evidence="1 2">
    <name type="scientific">Erwinia phage vB_EamM_EarlPhillipIV</name>
    <dbReference type="NCBI Taxonomy" id="1883372"/>
    <lineage>
        <taxon>Viruses</taxon>
        <taxon>Duplodnaviria</taxon>
        <taxon>Heunggongvirae</taxon>
        <taxon>Uroviricota</taxon>
        <taxon>Caudoviricetes</taxon>
        <taxon>Chimalliviridae</taxon>
        <taxon>Derbicusvirus</taxon>
        <taxon>Derbicusvirus derbicus</taxon>
    </lineage>
</organism>
<dbReference type="EMBL" id="KX397367">
    <property type="protein sequence ID" value="ANZ48995.1"/>
    <property type="molecule type" value="Genomic_DNA"/>
</dbReference>
<proteinExistence type="predicted"/>
<reference evidence="1 2" key="1">
    <citation type="submission" date="2016-06" db="EMBL/GenBank/DDBJ databases">
        <authorList>
            <person name="Kjaerup R.B."/>
            <person name="Dalgaard T.S."/>
            <person name="Juul-Madsen H.R."/>
        </authorList>
    </citation>
    <scope>NUCLEOTIDE SEQUENCE [LARGE SCALE GENOMIC DNA]</scope>
</reference>
<evidence type="ECO:0000313" key="1">
    <source>
        <dbReference type="EMBL" id="ANZ48995.1"/>
    </source>
</evidence>
<dbReference type="GeneID" id="29061749"/>
<dbReference type="KEGG" id="vg:29061749"/>
<name>A0A1B2ICQ8_9CAUD</name>
<dbReference type="RefSeq" id="YP_009278458.1">
    <property type="nucleotide sequence ID" value="NC_031007.1"/>
</dbReference>
<dbReference type="Proteomes" id="UP000201594">
    <property type="component" value="Segment"/>
</dbReference>
<accession>A0A1B2ICQ8</accession>
<evidence type="ECO:0000313" key="2">
    <source>
        <dbReference type="Proteomes" id="UP000201594"/>
    </source>
</evidence>